<reference evidence="1 2" key="1">
    <citation type="submission" date="2021-03" db="EMBL/GenBank/DDBJ databases">
        <title>Sequencing the genomes of 1000 actinobacteria strains.</title>
        <authorList>
            <person name="Klenk H.-P."/>
        </authorList>
    </citation>
    <scope>NUCLEOTIDE SEQUENCE [LARGE SCALE GENOMIC DNA]</scope>
    <source>
        <strain evidence="1 2">DSM 46670</strain>
    </source>
</reference>
<comment type="caution">
    <text evidence="1">The sequence shown here is derived from an EMBL/GenBank/DDBJ whole genome shotgun (WGS) entry which is preliminary data.</text>
</comment>
<dbReference type="EMBL" id="JAGINW010000001">
    <property type="protein sequence ID" value="MBP2322659.1"/>
    <property type="molecule type" value="Genomic_DNA"/>
</dbReference>
<name>A0ABS4TF93_9PSEU</name>
<sequence length="128" mass="14590">MMLWRLYVWLDEPSDQSCIDGWQWHQGPPQVGAPCSWIRKDREFGHDFPEHKAFSKGCNRGYREFASVWKLSLPEPNGLRQELCFASNFGYTHHSPHVAGWIVKATSGRVQEKLVANLHAASAGALRI</sequence>
<keyword evidence="2" id="KW-1185">Reference proteome</keyword>
<evidence type="ECO:0000313" key="1">
    <source>
        <dbReference type="EMBL" id="MBP2322659.1"/>
    </source>
</evidence>
<accession>A0ABS4TF93</accession>
<proteinExistence type="predicted"/>
<dbReference type="Proteomes" id="UP001519332">
    <property type="component" value="Unassembled WGS sequence"/>
</dbReference>
<organism evidence="1 2">
    <name type="scientific">Kibdelosporangium banguiense</name>
    <dbReference type="NCBI Taxonomy" id="1365924"/>
    <lineage>
        <taxon>Bacteria</taxon>
        <taxon>Bacillati</taxon>
        <taxon>Actinomycetota</taxon>
        <taxon>Actinomycetes</taxon>
        <taxon>Pseudonocardiales</taxon>
        <taxon>Pseudonocardiaceae</taxon>
        <taxon>Kibdelosporangium</taxon>
    </lineage>
</organism>
<protein>
    <submittedName>
        <fullName evidence="1">Uncharacterized protein</fullName>
    </submittedName>
</protein>
<gene>
    <name evidence="1" type="ORF">JOF56_003044</name>
</gene>
<evidence type="ECO:0000313" key="2">
    <source>
        <dbReference type="Proteomes" id="UP001519332"/>
    </source>
</evidence>